<evidence type="ECO:0000313" key="3">
    <source>
        <dbReference type="Proteomes" id="UP001602322"/>
    </source>
</evidence>
<evidence type="ECO:0000313" key="2">
    <source>
        <dbReference type="EMBL" id="MFF5897450.1"/>
    </source>
</evidence>
<feature type="domain" description="Trypsin-co-occurring" evidence="1">
    <location>
        <begin position="7"/>
        <end position="105"/>
    </location>
</feature>
<keyword evidence="3" id="KW-1185">Reference proteome</keyword>
<dbReference type="EMBL" id="JBIBEG010000004">
    <property type="protein sequence ID" value="MFF5897450.1"/>
    <property type="molecule type" value="Genomic_DNA"/>
</dbReference>
<dbReference type="NCBIfam" id="NF041216">
    <property type="entry name" value="CU044_2847_fam"/>
    <property type="match status" value="1"/>
</dbReference>
<name>A0ABW6X7Z3_9ACTN</name>
<dbReference type="Proteomes" id="UP001602322">
    <property type="component" value="Unassembled WGS sequence"/>
</dbReference>
<gene>
    <name evidence="2" type="ORF">ACFY8O_16150</name>
</gene>
<protein>
    <submittedName>
        <fullName evidence="2">CU044_2847 family protein</fullName>
    </submittedName>
</protein>
<reference evidence="2 3" key="1">
    <citation type="submission" date="2024-10" db="EMBL/GenBank/DDBJ databases">
        <title>The Natural Products Discovery Center: Release of the First 8490 Sequenced Strains for Exploring Actinobacteria Biosynthetic Diversity.</title>
        <authorList>
            <person name="Kalkreuter E."/>
            <person name="Kautsar S.A."/>
            <person name="Yang D."/>
            <person name="Bader C.D."/>
            <person name="Teijaro C.N."/>
            <person name="Fluegel L."/>
            <person name="Davis C.M."/>
            <person name="Simpson J.R."/>
            <person name="Lauterbach L."/>
            <person name="Steele A.D."/>
            <person name="Gui C."/>
            <person name="Meng S."/>
            <person name="Li G."/>
            <person name="Viehrig K."/>
            <person name="Ye F."/>
            <person name="Su P."/>
            <person name="Kiefer A.F."/>
            <person name="Nichols A."/>
            <person name="Cepeda A.J."/>
            <person name="Yan W."/>
            <person name="Fan B."/>
            <person name="Jiang Y."/>
            <person name="Adhikari A."/>
            <person name="Zheng C.-J."/>
            <person name="Schuster L."/>
            <person name="Cowan T.M."/>
            <person name="Smanski M.J."/>
            <person name="Chevrette M.G."/>
            <person name="De Carvalho L.P.S."/>
            <person name="Shen B."/>
        </authorList>
    </citation>
    <scope>NUCLEOTIDE SEQUENCE [LARGE SCALE GENOMIC DNA]</scope>
    <source>
        <strain evidence="2 3">NPDC012540</strain>
    </source>
</reference>
<dbReference type="InterPro" id="IPR045794">
    <property type="entry name" value="Trypco1"/>
</dbReference>
<dbReference type="RefSeq" id="WP_387902589.1">
    <property type="nucleotide sequence ID" value="NZ_JBIBEG010000004.1"/>
</dbReference>
<evidence type="ECO:0000259" key="1">
    <source>
        <dbReference type="Pfam" id="PF19493"/>
    </source>
</evidence>
<dbReference type="Pfam" id="PF19493">
    <property type="entry name" value="Trypco1"/>
    <property type="match status" value="1"/>
</dbReference>
<accession>A0ABW6X7Z3</accession>
<proteinExistence type="predicted"/>
<comment type="caution">
    <text evidence="2">The sequence shown here is derived from an EMBL/GenBank/DDBJ whole genome shotgun (WGS) entry which is preliminary data.</text>
</comment>
<organism evidence="2 3">
    <name type="scientific">Streptomyces argenteolus</name>
    <dbReference type="NCBI Taxonomy" id="67274"/>
    <lineage>
        <taxon>Bacteria</taxon>
        <taxon>Bacillati</taxon>
        <taxon>Actinomycetota</taxon>
        <taxon>Actinomycetes</taxon>
        <taxon>Kitasatosporales</taxon>
        <taxon>Streptomycetaceae</taxon>
        <taxon>Streptomyces</taxon>
    </lineage>
</organism>
<sequence length="114" mass="11740">MAVERMPLAGGGEILFESAPESRPPVGEGPVKAGRVADAVRDLPRTVQDALVPIREMTQAAVAQLREAGPAEVEVEFGVTLSAQAGAVISKGEATAHLKVRVLWRDGAGAGDAS</sequence>